<sequence>CKHLPNFYEKFNELYEKGIPLTQFLKEQKEIKEESYSKTQLFGLYLL</sequence>
<proteinExistence type="predicted"/>
<feature type="non-terminal residue" evidence="1">
    <location>
        <position position="1"/>
    </location>
</feature>
<gene>
    <name evidence="1" type="ORF">S01H4_50441</name>
</gene>
<dbReference type="AlphaFoldDB" id="X1C5M7"/>
<evidence type="ECO:0000313" key="1">
    <source>
        <dbReference type="EMBL" id="GAG91708.1"/>
    </source>
</evidence>
<protein>
    <submittedName>
        <fullName evidence="1">Uncharacterized protein</fullName>
    </submittedName>
</protein>
<organism evidence="1">
    <name type="scientific">marine sediment metagenome</name>
    <dbReference type="NCBI Taxonomy" id="412755"/>
    <lineage>
        <taxon>unclassified sequences</taxon>
        <taxon>metagenomes</taxon>
        <taxon>ecological metagenomes</taxon>
    </lineage>
</organism>
<accession>X1C5M7</accession>
<dbReference type="EMBL" id="BART01028637">
    <property type="protein sequence ID" value="GAG91708.1"/>
    <property type="molecule type" value="Genomic_DNA"/>
</dbReference>
<name>X1C5M7_9ZZZZ</name>
<reference evidence="1" key="1">
    <citation type="journal article" date="2014" name="Front. Microbiol.">
        <title>High frequency of phylogenetically diverse reductive dehalogenase-homologous genes in deep subseafloor sedimentary metagenomes.</title>
        <authorList>
            <person name="Kawai M."/>
            <person name="Futagami T."/>
            <person name="Toyoda A."/>
            <person name="Takaki Y."/>
            <person name="Nishi S."/>
            <person name="Hori S."/>
            <person name="Arai W."/>
            <person name="Tsubouchi T."/>
            <person name="Morono Y."/>
            <person name="Uchiyama I."/>
            <person name="Ito T."/>
            <person name="Fujiyama A."/>
            <person name="Inagaki F."/>
            <person name="Takami H."/>
        </authorList>
    </citation>
    <scope>NUCLEOTIDE SEQUENCE</scope>
    <source>
        <strain evidence="1">Expedition CK06-06</strain>
    </source>
</reference>
<comment type="caution">
    <text evidence="1">The sequence shown here is derived from an EMBL/GenBank/DDBJ whole genome shotgun (WGS) entry which is preliminary data.</text>
</comment>